<name>A0ABW6L3U6_9ACTN</name>
<organism evidence="2 3">
    <name type="scientific">Streptomyces kebangsaanensis</name>
    <dbReference type="NCBI Taxonomy" id="864058"/>
    <lineage>
        <taxon>Bacteria</taxon>
        <taxon>Bacillati</taxon>
        <taxon>Actinomycetota</taxon>
        <taxon>Actinomycetes</taxon>
        <taxon>Kitasatosporales</taxon>
        <taxon>Streptomycetaceae</taxon>
        <taxon>Streptomyces</taxon>
    </lineage>
</organism>
<evidence type="ECO:0000313" key="2">
    <source>
        <dbReference type="EMBL" id="MFE9173638.1"/>
    </source>
</evidence>
<dbReference type="RefSeq" id="WP_073948425.1">
    <property type="nucleotide sequence ID" value="NZ_JBIAFJ010000037.1"/>
</dbReference>
<dbReference type="Proteomes" id="UP001601197">
    <property type="component" value="Unassembled WGS sequence"/>
</dbReference>
<reference evidence="2 3" key="1">
    <citation type="submission" date="2024-10" db="EMBL/GenBank/DDBJ databases">
        <title>The Natural Products Discovery Center: Release of the First 8490 Sequenced Strains for Exploring Actinobacteria Biosynthetic Diversity.</title>
        <authorList>
            <person name="Kalkreuter E."/>
            <person name="Kautsar S.A."/>
            <person name="Yang D."/>
            <person name="Bader C.D."/>
            <person name="Teijaro C.N."/>
            <person name="Fluegel L."/>
            <person name="Davis C.M."/>
            <person name="Simpson J.R."/>
            <person name="Lauterbach L."/>
            <person name="Steele A.D."/>
            <person name="Gui C."/>
            <person name="Meng S."/>
            <person name="Li G."/>
            <person name="Viehrig K."/>
            <person name="Ye F."/>
            <person name="Su P."/>
            <person name="Kiefer A.F."/>
            <person name="Nichols A."/>
            <person name="Cepeda A.J."/>
            <person name="Yan W."/>
            <person name="Fan B."/>
            <person name="Jiang Y."/>
            <person name="Adhikari A."/>
            <person name="Zheng C.-J."/>
            <person name="Schuster L."/>
            <person name="Cowan T.M."/>
            <person name="Smanski M.J."/>
            <person name="Chevrette M.G."/>
            <person name="De Carvalho L.P.S."/>
            <person name="Shen B."/>
        </authorList>
    </citation>
    <scope>NUCLEOTIDE SEQUENCE [LARGE SCALE GENOMIC DNA]</scope>
    <source>
        <strain evidence="2 3">NPDC007147</strain>
    </source>
</reference>
<protein>
    <submittedName>
        <fullName evidence="2">Uncharacterized protein</fullName>
    </submittedName>
</protein>
<evidence type="ECO:0000313" key="3">
    <source>
        <dbReference type="Proteomes" id="UP001601197"/>
    </source>
</evidence>
<proteinExistence type="predicted"/>
<feature type="region of interest" description="Disordered" evidence="1">
    <location>
        <begin position="1"/>
        <end position="24"/>
    </location>
</feature>
<comment type="caution">
    <text evidence="2">The sequence shown here is derived from an EMBL/GenBank/DDBJ whole genome shotgun (WGS) entry which is preliminary data.</text>
</comment>
<gene>
    <name evidence="2" type="ORF">ACFYNZ_29955</name>
</gene>
<sequence>MTVQASRTAPGTAPTRPHGARAAAERVLSGDAMTVHLGGHRLELPPGDQLAYLAGLGLLAALDLVEWPVALAIAVGHELARSHHGKTLREFGDALEQA</sequence>
<evidence type="ECO:0000256" key="1">
    <source>
        <dbReference type="SAM" id="MobiDB-lite"/>
    </source>
</evidence>
<accession>A0ABW6L3U6</accession>
<dbReference type="EMBL" id="JBIAFJ010000037">
    <property type="protein sequence ID" value="MFE9173638.1"/>
    <property type="molecule type" value="Genomic_DNA"/>
</dbReference>
<keyword evidence="3" id="KW-1185">Reference proteome</keyword>